<protein>
    <submittedName>
        <fullName evidence="1">Uncharacterized protein</fullName>
    </submittedName>
</protein>
<dbReference type="STRING" id="1202450.B586_03220"/>
<gene>
    <name evidence="1" type="ORF">ABH38_13230</name>
</gene>
<accession>A0A0I9U252</accession>
<dbReference type="EMBL" id="LDPR01000010">
    <property type="protein sequence ID" value="KLO36159.1"/>
    <property type="molecule type" value="Genomic_DNA"/>
</dbReference>
<comment type="caution">
    <text evidence="1">The sequence shown here is derived from an EMBL/GenBank/DDBJ whole genome shotgun (WGS) entry which is preliminary data.</text>
</comment>
<evidence type="ECO:0000313" key="1">
    <source>
        <dbReference type="EMBL" id="KLO36159.1"/>
    </source>
</evidence>
<reference evidence="1 2" key="1">
    <citation type="submission" date="2015-05" db="EMBL/GenBank/DDBJ databases">
        <title>Genome sequence of Mycobacterium haemophilum.</title>
        <authorList>
            <person name="Greninger A.L."/>
            <person name="Cunningham G."/>
            <person name="Miller S."/>
        </authorList>
    </citation>
    <scope>NUCLEOTIDE SEQUENCE [LARGE SCALE GENOMIC DNA]</scope>
    <source>
        <strain evidence="2">UC1</strain>
    </source>
</reference>
<keyword evidence="2" id="KW-1185">Reference proteome</keyword>
<proteinExistence type="predicted"/>
<name>A0A0I9U252_9MYCO</name>
<sequence>MCTGASRHIDRIAVSSSVGLDQICIWDGARCDRLADSDSNRHLFATNVDLARITDLLRLTQGSALGGAMNVI</sequence>
<dbReference type="AlphaFoldDB" id="A0A0I9U252"/>
<dbReference type="Proteomes" id="UP000036334">
    <property type="component" value="Unassembled WGS sequence"/>
</dbReference>
<organism evidence="1 2">
    <name type="scientific">Mycobacterium haemophilum</name>
    <dbReference type="NCBI Taxonomy" id="29311"/>
    <lineage>
        <taxon>Bacteria</taxon>
        <taxon>Bacillati</taxon>
        <taxon>Actinomycetota</taxon>
        <taxon>Actinomycetes</taxon>
        <taxon>Mycobacteriales</taxon>
        <taxon>Mycobacteriaceae</taxon>
        <taxon>Mycobacterium</taxon>
    </lineage>
</organism>
<evidence type="ECO:0000313" key="2">
    <source>
        <dbReference type="Proteomes" id="UP000036334"/>
    </source>
</evidence>
<dbReference type="PATRIC" id="fig|29311.18.peg.4250"/>